<reference evidence="3" key="1">
    <citation type="submission" date="2020-12" db="EMBL/GenBank/DDBJ databases">
        <title>Metabolic potential, ecology and presence of endohyphal bacteria is reflected in genomic diversity of Mucoromycotina.</title>
        <authorList>
            <person name="Muszewska A."/>
            <person name="Okrasinska A."/>
            <person name="Steczkiewicz K."/>
            <person name="Drgas O."/>
            <person name="Orlowska M."/>
            <person name="Perlinska-Lenart U."/>
            <person name="Aleksandrzak-Piekarczyk T."/>
            <person name="Szatraj K."/>
            <person name="Zielenkiewicz U."/>
            <person name="Pilsyk S."/>
            <person name="Malc E."/>
            <person name="Mieczkowski P."/>
            <person name="Kruszewska J.S."/>
            <person name="Biernat P."/>
            <person name="Pawlowska J."/>
        </authorList>
    </citation>
    <scope>NUCLEOTIDE SEQUENCE</scope>
    <source>
        <strain evidence="3">WA0000017839</strain>
    </source>
</reference>
<dbReference type="EMBL" id="JAEPRD010000106">
    <property type="protein sequence ID" value="KAG2198704.1"/>
    <property type="molecule type" value="Genomic_DNA"/>
</dbReference>
<dbReference type="GO" id="GO:0008270">
    <property type="term" value="F:zinc ion binding"/>
    <property type="evidence" value="ECO:0007669"/>
    <property type="project" value="UniProtKB-KW"/>
</dbReference>
<dbReference type="InterPro" id="IPR036875">
    <property type="entry name" value="Znf_CCHC_sf"/>
</dbReference>
<dbReference type="InterPro" id="IPR001878">
    <property type="entry name" value="Znf_CCHC"/>
</dbReference>
<dbReference type="Pfam" id="PF03732">
    <property type="entry name" value="Retrotrans_gag"/>
    <property type="match status" value="1"/>
</dbReference>
<protein>
    <recommendedName>
        <fullName evidence="2">CCHC-type domain-containing protein</fullName>
    </recommendedName>
</protein>
<dbReference type="PANTHER" id="PTHR33223:SF6">
    <property type="entry name" value="CCHC-TYPE DOMAIN-CONTAINING PROTEIN"/>
    <property type="match status" value="1"/>
</dbReference>
<dbReference type="AlphaFoldDB" id="A0A8H7QTX5"/>
<evidence type="ECO:0000313" key="3">
    <source>
        <dbReference type="EMBL" id="KAG2198704.1"/>
    </source>
</evidence>
<organism evidence="3 4">
    <name type="scientific">Mucor saturninus</name>
    <dbReference type="NCBI Taxonomy" id="64648"/>
    <lineage>
        <taxon>Eukaryota</taxon>
        <taxon>Fungi</taxon>
        <taxon>Fungi incertae sedis</taxon>
        <taxon>Mucoromycota</taxon>
        <taxon>Mucoromycotina</taxon>
        <taxon>Mucoromycetes</taxon>
        <taxon>Mucorales</taxon>
        <taxon>Mucorineae</taxon>
        <taxon>Mucoraceae</taxon>
        <taxon>Mucor</taxon>
    </lineage>
</organism>
<evidence type="ECO:0000313" key="4">
    <source>
        <dbReference type="Proteomes" id="UP000603453"/>
    </source>
</evidence>
<keyword evidence="1" id="KW-0479">Metal-binding</keyword>
<comment type="caution">
    <text evidence="3">The sequence shown here is derived from an EMBL/GenBank/DDBJ whole genome shotgun (WGS) entry which is preliminary data.</text>
</comment>
<dbReference type="Proteomes" id="UP000603453">
    <property type="component" value="Unassembled WGS sequence"/>
</dbReference>
<dbReference type="Gene3D" id="2.40.70.10">
    <property type="entry name" value="Acid Proteases"/>
    <property type="match status" value="1"/>
</dbReference>
<dbReference type="SUPFAM" id="SSF57756">
    <property type="entry name" value="Retrovirus zinc finger-like domains"/>
    <property type="match status" value="1"/>
</dbReference>
<gene>
    <name evidence="3" type="ORF">INT47_005389</name>
</gene>
<name>A0A8H7QTX5_9FUNG</name>
<dbReference type="OrthoDB" id="2250058at2759"/>
<dbReference type="PANTHER" id="PTHR33223">
    <property type="entry name" value="CCHC-TYPE DOMAIN-CONTAINING PROTEIN"/>
    <property type="match status" value="1"/>
</dbReference>
<dbReference type="InterPro" id="IPR005162">
    <property type="entry name" value="Retrotrans_gag_dom"/>
</dbReference>
<dbReference type="PROSITE" id="PS50158">
    <property type="entry name" value="ZF_CCHC"/>
    <property type="match status" value="1"/>
</dbReference>
<dbReference type="GO" id="GO:0003676">
    <property type="term" value="F:nucleic acid binding"/>
    <property type="evidence" value="ECO:0007669"/>
    <property type="project" value="InterPro"/>
</dbReference>
<dbReference type="CDD" id="cd00303">
    <property type="entry name" value="retropepsin_like"/>
    <property type="match status" value="1"/>
</dbReference>
<keyword evidence="1" id="KW-0863">Zinc-finger</keyword>
<keyword evidence="4" id="KW-1185">Reference proteome</keyword>
<proteinExistence type="predicted"/>
<sequence>MDNNNVQNTNNCGTGGQESSTSFSPLENCFMQLTAATLENQRMTREIFLNQSTRQAEVTEPDTYDGTRNANIIEAGTRGVEKYGEFFTWNPATVYKYAATLLRGRAELWHSQLAPAVEDWNTFKARLVTEFRPTNADLIYRDQLASIRQTWDMESYVSAFMDICLSFPDLTDDEKCDKFMRGVESDGLRTELRNIDRRTRTISQFYSISTNYAGARVFATQGHQKVPSSSHNDPMDLDAIQRSLRINWYQNNCGNQGPYYRGSNTYRGGRGRGRGCGRGYQFYQGGYSGGGQQYQVVLNPNIQCFKCGNVGHYPRQCALNTKPRVASSTQALQPAQANSIGRASTLPLNLIDLDVSDNNPKEDNIAHNYSHYAYLNPLCKINSKDIGDINFTGPYVRYSFDNLHTKERPFELKSICHDTEPRVFISMLDETLSSDLIYISELMSLRTRTELPLYNASVQLYTNHKHVPIRVLIHTGTTECYISPGLAELVKGKRYHVDGQVETGGGTIDNIDEQIWFELDLQGYKTRVPAFVYATKFDVILGNSWLKNNKARITCEDGSVIFNNNTQGPRIVPNKIIKGEPNSNVELNSIYDAVGNT</sequence>
<keyword evidence="1" id="KW-0862">Zinc</keyword>
<feature type="domain" description="CCHC-type" evidence="2">
    <location>
        <begin position="304"/>
        <end position="317"/>
    </location>
</feature>
<dbReference type="InterPro" id="IPR021109">
    <property type="entry name" value="Peptidase_aspartic_dom_sf"/>
</dbReference>
<evidence type="ECO:0000259" key="2">
    <source>
        <dbReference type="PROSITE" id="PS50158"/>
    </source>
</evidence>
<dbReference type="Pfam" id="PF08284">
    <property type="entry name" value="RVP_2"/>
    <property type="match status" value="1"/>
</dbReference>
<accession>A0A8H7QTX5</accession>
<evidence type="ECO:0000256" key="1">
    <source>
        <dbReference type="PROSITE-ProRule" id="PRU00047"/>
    </source>
</evidence>